<dbReference type="AlphaFoldDB" id="A0A813MBR1"/>
<comment type="caution">
    <text evidence="1">The sequence shown here is derived from an EMBL/GenBank/DDBJ whole genome shotgun (WGS) entry which is preliminary data.</text>
</comment>
<protein>
    <submittedName>
        <fullName evidence="1">Uncharacterized protein</fullName>
    </submittedName>
</protein>
<accession>A0A813MBR1</accession>
<gene>
    <name evidence="1" type="ORF">OXX778_LOCUS681</name>
</gene>
<sequence>MRLKISSKLFGRNPIYNDPLMEFVLRTQLQKETIFQFMFELENLAAKAYLQHDDRFREPIIVYRFIRGLRDNRVQTELCQMETIETIQEVLDKANQLEIGFQKCKQIIEFKNSRTNEMESRNNYNSKITKVRIISLIETTNIQTNSPKIQNLKNKNNFYYNTSPNLNTKNVRPNKVENNHQLKKQLHNKFNSHQNSILPTNNTTFLHANEQQISN</sequence>
<name>A0A813MBR1_9BILA</name>
<reference evidence="1" key="1">
    <citation type="submission" date="2021-02" db="EMBL/GenBank/DDBJ databases">
        <authorList>
            <person name="Nowell W R."/>
        </authorList>
    </citation>
    <scope>NUCLEOTIDE SEQUENCE</scope>
    <source>
        <strain evidence="1">Ploen Becks lab</strain>
    </source>
</reference>
<proteinExistence type="predicted"/>
<dbReference type="Proteomes" id="UP000663879">
    <property type="component" value="Unassembled WGS sequence"/>
</dbReference>
<evidence type="ECO:0000313" key="2">
    <source>
        <dbReference type="Proteomes" id="UP000663879"/>
    </source>
</evidence>
<dbReference type="EMBL" id="CAJNOC010000036">
    <property type="protein sequence ID" value="CAF0708798.1"/>
    <property type="molecule type" value="Genomic_DNA"/>
</dbReference>
<dbReference type="OrthoDB" id="10133874at2759"/>
<evidence type="ECO:0000313" key="1">
    <source>
        <dbReference type="EMBL" id="CAF0708798.1"/>
    </source>
</evidence>
<organism evidence="1 2">
    <name type="scientific">Brachionus calyciflorus</name>
    <dbReference type="NCBI Taxonomy" id="104777"/>
    <lineage>
        <taxon>Eukaryota</taxon>
        <taxon>Metazoa</taxon>
        <taxon>Spiralia</taxon>
        <taxon>Gnathifera</taxon>
        <taxon>Rotifera</taxon>
        <taxon>Eurotatoria</taxon>
        <taxon>Monogononta</taxon>
        <taxon>Pseudotrocha</taxon>
        <taxon>Ploima</taxon>
        <taxon>Brachionidae</taxon>
        <taxon>Brachionus</taxon>
    </lineage>
</organism>
<keyword evidence="2" id="KW-1185">Reference proteome</keyword>